<feature type="region of interest" description="Disordered" evidence="9">
    <location>
        <begin position="56"/>
        <end position="101"/>
    </location>
</feature>
<proteinExistence type="inferred from homology"/>
<dbReference type="OrthoDB" id="277961at2759"/>
<evidence type="ECO:0000256" key="3">
    <source>
        <dbReference type="ARBA" id="ARBA00007869"/>
    </source>
</evidence>
<comment type="function">
    <text evidence="1 8">Involved in nucleolar integrity and required for processing of the pre-rRNA for the 60S ribosome subunit.</text>
</comment>
<keyword evidence="11" id="KW-1185">Reference proteome</keyword>
<dbReference type="GO" id="GO:0006364">
    <property type="term" value="P:rRNA processing"/>
    <property type="evidence" value="ECO:0007669"/>
    <property type="project" value="UniProtKB-UniRule"/>
</dbReference>
<sequence length="101" mass="11916">PSPQVPASRVSGKTWKSARTAARRTQRPSSLNRTFAQRMDEKKKADIAKGLERMMREGKEADKQRKKEVREERQKIKAERERMEHLKTVLSAKKLQRMKRK</sequence>
<evidence type="ECO:0000256" key="6">
    <source>
        <dbReference type="ARBA" id="ARBA00023054"/>
    </source>
</evidence>
<dbReference type="AlphaFoldDB" id="A0A4P9Y7N7"/>
<evidence type="ECO:0000256" key="4">
    <source>
        <dbReference type="ARBA" id="ARBA00022517"/>
    </source>
</evidence>
<feature type="compositionally biased region" description="Basic and acidic residues" evidence="9">
    <location>
        <begin position="56"/>
        <end position="87"/>
    </location>
</feature>
<keyword evidence="4 8" id="KW-0690">Ribosome biogenesis</keyword>
<evidence type="ECO:0000256" key="2">
    <source>
        <dbReference type="ARBA" id="ARBA00004604"/>
    </source>
</evidence>
<evidence type="ECO:0000313" key="10">
    <source>
        <dbReference type="EMBL" id="RKP14764.1"/>
    </source>
</evidence>
<keyword evidence="7 8" id="KW-0539">Nucleus</keyword>
<comment type="subcellular location">
    <subcellularLocation>
        <location evidence="2 8">Nucleus</location>
        <location evidence="2 8">Nucleolus</location>
    </subcellularLocation>
</comment>
<accession>A0A4P9Y7N7</accession>
<feature type="region of interest" description="Disordered" evidence="9">
    <location>
        <begin position="1"/>
        <end position="31"/>
    </location>
</feature>
<comment type="similarity">
    <text evidence="3 8">Belongs to the CGR1 family.</text>
</comment>
<reference evidence="11" key="1">
    <citation type="journal article" date="2018" name="Nat. Microbiol.">
        <title>Leveraging single-cell genomics to expand the fungal tree of life.</title>
        <authorList>
            <person name="Ahrendt S.R."/>
            <person name="Quandt C.A."/>
            <person name="Ciobanu D."/>
            <person name="Clum A."/>
            <person name="Salamov A."/>
            <person name="Andreopoulos B."/>
            <person name="Cheng J.F."/>
            <person name="Woyke T."/>
            <person name="Pelin A."/>
            <person name="Henrissat B."/>
            <person name="Reynolds N.K."/>
            <person name="Benny G.L."/>
            <person name="Smith M.E."/>
            <person name="James T.Y."/>
            <person name="Grigoriev I.V."/>
        </authorList>
    </citation>
    <scope>NUCLEOTIDE SEQUENCE [LARGE SCALE GENOMIC DNA]</scope>
</reference>
<name>A0A4P9Y7N7_9FUNG</name>
<dbReference type="Pfam" id="PF03879">
    <property type="entry name" value="Cgr1"/>
    <property type="match status" value="1"/>
</dbReference>
<evidence type="ECO:0000256" key="5">
    <source>
        <dbReference type="ARBA" id="ARBA00022552"/>
    </source>
</evidence>
<protein>
    <recommendedName>
        <fullName evidence="8">rRNA-processing protein</fullName>
    </recommendedName>
</protein>
<evidence type="ECO:0000313" key="11">
    <source>
        <dbReference type="Proteomes" id="UP000267251"/>
    </source>
</evidence>
<keyword evidence="6" id="KW-0175">Coiled coil</keyword>
<evidence type="ECO:0000256" key="1">
    <source>
        <dbReference type="ARBA" id="ARBA00004090"/>
    </source>
</evidence>
<evidence type="ECO:0000256" key="8">
    <source>
        <dbReference type="RuleBase" id="RU363084"/>
    </source>
</evidence>
<keyword evidence="5 8" id="KW-0698">rRNA processing</keyword>
<evidence type="ECO:0000256" key="9">
    <source>
        <dbReference type="SAM" id="MobiDB-lite"/>
    </source>
</evidence>
<dbReference type="Proteomes" id="UP000267251">
    <property type="component" value="Unassembled WGS sequence"/>
</dbReference>
<dbReference type="InterPro" id="IPR005579">
    <property type="entry name" value="Cgr1-like"/>
</dbReference>
<dbReference type="EMBL" id="KZ987793">
    <property type="protein sequence ID" value="RKP14764.1"/>
    <property type="molecule type" value="Genomic_DNA"/>
</dbReference>
<organism evidence="10 11">
    <name type="scientific">Piptocephalis cylindrospora</name>
    <dbReference type="NCBI Taxonomy" id="1907219"/>
    <lineage>
        <taxon>Eukaryota</taxon>
        <taxon>Fungi</taxon>
        <taxon>Fungi incertae sedis</taxon>
        <taxon>Zoopagomycota</taxon>
        <taxon>Zoopagomycotina</taxon>
        <taxon>Zoopagomycetes</taxon>
        <taxon>Zoopagales</taxon>
        <taxon>Piptocephalidaceae</taxon>
        <taxon>Piptocephalis</taxon>
    </lineage>
</organism>
<dbReference type="GO" id="GO:0005730">
    <property type="term" value="C:nucleolus"/>
    <property type="evidence" value="ECO:0007669"/>
    <property type="project" value="UniProtKB-SubCell"/>
</dbReference>
<evidence type="ECO:0000256" key="7">
    <source>
        <dbReference type="ARBA" id="ARBA00023242"/>
    </source>
</evidence>
<feature type="non-terminal residue" evidence="10">
    <location>
        <position position="101"/>
    </location>
</feature>
<feature type="non-terminal residue" evidence="10">
    <location>
        <position position="1"/>
    </location>
</feature>
<gene>
    <name evidence="10" type="ORF">BJ684DRAFT_2161</name>
</gene>